<evidence type="ECO:0000313" key="2">
    <source>
        <dbReference type="Proteomes" id="UP000249499"/>
    </source>
</evidence>
<dbReference type="KEGG" id="rtu:PR017_23265"/>
<dbReference type="Proteomes" id="UP000249499">
    <property type="component" value="Plasmid pTi1078"/>
</dbReference>
<evidence type="ECO:0000313" key="1">
    <source>
        <dbReference type="EMBL" id="WFR98272.1"/>
    </source>
</evidence>
<proteinExistence type="predicted"/>
<organism evidence="1 2">
    <name type="scientific">Rhizobium tumorigenes</name>
    <dbReference type="NCBI Taxonomy" id="2041385"/>
    <lineage>
        <taxon>Bacteria</taxon>
        <taxon>Pseudomonadati</taxon>
        <taxon>Pseudomonadota</taxon>
        <taxon>Alphaproteobacteria</taxon>
        <taxon>Hyphomicrobiales</taxon>
        <taxon>Rhizobiaceae</taxon>
        <taxon>Rhizobium/Agrobacterium group</taxon>
        <taxon>Rhizobium</taxon>
    </lineage>
</organism>
<accession>A0AAF1K8S2</accession>
<keyword evidence="1" id="KW-0614">Plasmid</keyword>
<name>A0AAF1K8S2_9HYPH</name>
<geneLocation type="plasmid" evidence="1 2">
    <name>pTi1078</name>
</geneLocation>
<protein>
    <submittedName>
        <fullName evidence="1">Uncharacterized protein</fullName>
    </submittedName>
</protein>
<dbReference type="AlphaFoldDB" id="A0AAF1K8S2"/>
<dbReference type="RefSeq" id="WP_154677478.1">
    <property type="nucleotide sequence ID" value="NZ_CP117257.1"/>
</dbReference>
<reference evidence="2" key="2">
    <citation type="journal article" date="2023" name="MicrobiologyOpen">
        <title>Genomics of the tumorigenes clade of the family Rhizobiaceae and description of Rhizobium rhododendri sp. nov.</title>
        <authorList>
            <person name="Kuzmanovic N."/>
            <person name="diCenzo G.C."/>
            <person name="Bunk B."/>
            <person name="Sproeer C."/>
            <person name="Fruehling A."/>
            <person name="Neumann-Schaal M."/>
            <person name="Overmann J."/>
            <person name="Smalla K."/>
        </authorList>
    </citation>
    <scope>NUCLEOTIDE SEQUENCE [LARGE SCALE GENOMIC DNA]</scope>
    <source>
        <strain evidence="2">1078</strain>
        <plasmid evidence="2">pTi1078</plasmid>
    </source>
</reference>
<keyword evidence="2" id="KW-1185">Reference proteome</keyword>
<sequence>MAEIARHFDEDAHAILIMGYAGWHKSNHLVVPENITILQVPPKSPELS</sequence>
<dbReference type="EMBL" id="CP117257">
    <property type="protein sequence ID" value="WFR98272.1"/>
    <property type="molecule type" value="Genomic_DNA"/>
</dbReference>
<reference evidence="1 2" key="1">
    <citation type="journal article" date="2018" name="Sci. Rep.">
        <title>Rhizobium tumorigenes sp. nov., a novel plant tumorigenic bacterium isolated from cane gall tumors on thornless blackberry.</title>
        <authorList>
            <person name="Kuzmanovi N."/>
            <person name="Smalla K."/>
            <person name="Gronow S."/>
            <person name="PuBawska J."/>
        </authorList>
    </citation>
    <scope>NUCLEOTIDE SEQUENCE [LARGE SCALE GENOMIC DNA]</scope>
    <source>
        <strain evidence="1 2">1078</strain>
    </source>
</reference>
<gene>
    <name evidence="1" type="ORF">PR017_23265</name>
</gene>